<evidence type="ECO:0000256" key="3">
    <source>
        <dbReference type="ARBA" id="ARBA00022490"/>
    </source>
</evidence>
<proteinExistence type="inferred from homology"/>
<protein>
    <submittedName>
        <fullName evidence="7">Protein FAM83B</fullName>
    </submittedName>
</protein>
<evidence type="ECO:0000256" key="2">
    <source>
        <dbReference type="ARBA" id="ARBA00006937"/>
    </source>
</evidence>
<evidence type="ECO:0000313" key="7">
    <source>
        <dbReference type="RefSeq" id="XP_018118956.1"/>
    </source>
</evidence>
<feature type="region of interest" description="Disordered" evidence="4">
    <location>
        <begin position="503"/>
        <end position="534"/>
    </location>
</feature>
<dbReference type="GO" id="GO:0005737">
    <property type="term" value="C:cytoplasm"/>
    <property type="evidence" value="ECO:0000318"/>
    <property type="project" value="GO_Central"/>
</dbReference>
<feature type="region of interest" description="Disordered" evidence="4">
    <location>
        <begin position="555"/>
        <end position="579"/>
    </location>
</feature>
<feature type="region of interest" description="Disordered" evidence="4">
    <location>
        <begin position="805"/>
        <end position="831"/>
    </location>
</feature>
<evidence type="ECO:0000313" key="6">
    <source>
        <dbReference type="Proteomes" id="UP000186698"/>
    </source>
</evidence>
<organism evidence="6 7">
    <name type="scientific">Xenopus laevis</name>
    <name type="common">African clawed frog</name>
    <dbReference type="NCBI Taxonomy" id="8355"/>
    <lineage>
        <taxon>Eukaryota</taxon>
        <taxon>Metazoa</taxon>
        <taxon>Chordata</taxon>
        <taxon>Craniata</taxon>
        <taxon>Vertebrata</taxon>
        <taxon>Euteleostomi</taxon>
        <taxon>Amphibia</taxon>
        <taxon>Batrachia</taxon>
        <taxon>Anura</taxon>
        <taxon>Pipoidea</taxon>
        <taxon>Pipidae</taxon>
        <taxon>Xenopodinae</taxon>
        <taxon>Xenopus</taxon>
        <taxon>Xenopus</taxon>
    </lineage>
</organism>
<accession>A0A1L8G9W5</accession>
<dbReference type="OMA" id="GYKPHFI"/>
<feature type="region of interest" description="Disordered" evidence="4">
    <location>
        <begin position="69"/>
        <end position="89"/>
    </location>
</feature>
<dbReference type="OrthoDB" id="8443577at2759"/>
<reference evidence="7" key="1">
    <citation type="submission" date="2025-08" db="UniProtKB">
        <authorList>
            <consortium name="RefSeq"/>
        </authorList>
    </citation>
    <scope>IDENTIFICATION</scope>
    <source>
        <strain evidence="7">J_2021</strain>
        <tissue evidence="7">Erythrocytes</tissue>
    </source>
</reference>
<sequence length="1054" mass="120897">MESLSMLSSLHDEVKSEHCLEPHYKECYRIAIDALLEGGIDSYKEFLQKERATEFLAEDELNYITNHIQKSPESVDNSQGDVTDDNSSSGTYWPLESDVEAPNLDLGWPYVAPSQVGTTDISLYFHPPRGHPFTIKEMIRRMIKEARQVIAIVMDMFTDVDILKELVEASSRGIPIYLLLDDINFPHFLKMTEKQGIQVQRLRNLRVRTVKGQDYFSKSGAKFSGKMDQKFLLVDCEKVMYGTYSFMWSYEKIHLSMVQIISGKLVESFDEEFRTMYARSCIPAAFGPEELVSGKIKKIPWENGAYQYSMSSLLSASSQRSLFGRKEQIHTLDSTYLKPRTRFLNNEDDTFGMRNSAYRPHQLGFNVQSKIQHFQQFERHDNWKRHSYAAGDKTELSPYMMLNRAVNNRGNNAPTTWNRQVDVASIGSSSRGSYSSNYNGSTQSFATRLTQRIVPNLSERNPSVRRSFHGADSHMRSVQQRMPTLERTTKSFLRNWRIESYLNDHSDIPPDSNDAFSERNEASERTESITDNSLYGNSRIRSSLLYQPTLPEQMEANSCTTGSSHSNSTIVDSQGSLTPKASPHNIRFSDNMDQHNCINYENQHTTQQDTFKRHSLHVPESSRLGSNYTSNIGQTSYLYTALCANNQAEPTNKQNDNFLKRRSLPLFERRKVNGGQNNTIVPPNYIYNSLVRRKPETTLHQNTFNFTSTPNLENTLKHIDENTNSKSQTSLFTQAISTESLDSTNQEGHNGHSSTKKESKGSPNFLKKGSQKLKSLLNLAPEKKENISKNKTPAFYRMCSSSDTLISEGDEQGSPKKSDTKNEIAPKKDKLKLSASQFSLHKSKESICTAPPKSPKPISEEVIQVTQTPDMITTEKTGDASTPRFNTEQIQYQDTRTYATYRRVMPTSVQRDPSWNPQTEVLPREMPQHIEMPPVMQRDMQLRHSQHRGMQQIDMQQSDMFAQHMPQEEINPARVNERRVYSRFEPFCKLENTMPVHNSNVQISDYQSKGMMNTYNRPNNIHSYNSPVYNSIQPNENRFGRFMQKFGSFIHKKQ</sequence>
<keyword evidence="3" id="KW-0963">Cytoplasm</keyword>
<gene>
    <name evidence="7 8" type="primary">fam83b.L</name>
</gene>
<comment type="subcellular location">
    <subcellularLocation>
        <location evidence="1">Cytoplasm</location>
    </subcellularLocation>
</comment>
<dbReference type="Xenbase" id="XB-GENE-17340186">
    <property type="gene designation" value="fam83b.L"/>
</dbReference>
<dbReference type="KEGG" id="xla:108716911"/>
<dbReference type="AGR" id="Xenbase:XB-GENE-17340186"/>
<dbReference type="CTD" id="108716911"/>
<dbReference type="AlphaFoldDB" id="A0A1L8G9W5"/>
<feature type="domain" description="Scaffolding anchor of CK1" evidence="5">
    <location>
        <begin position="14"/>
        <end position="281"/>
    </location>
</feature>
<dbReference type="InterPro" id="IPR050944">
    <property type="entry name" value="FAM83"/>
</dbReference>
<feature type="compositionally biased region" description="Basic and acidic residues" evidence="4">
    <location>
        <begin position="813"/>
        <end position="831"/>
    </location>
</feature>
<dbReference type="GO" id="GO:0016020">
    <property type="term" value="C:membrane"/>
    <property type="evidence" value="ECO:0000318"/>
    <property type="project" value="GO_Central"/>
</dbReference>
<dbReference type="PANTHER" id="PTHR16181:SF29">
    <property type="entry name" value="PROTEIN FAM83A-RELATED"/>
    <property type="match status" value="1"/>
</dbReference>
<dbReference type="PaxDb" id="8355-A0A1L8G9W5"/>
<name>A0A1L8G9W5_XENLA</name>
<dbReference type="STRING" id="8355.A0A1L8G9W5"/>
<dbReference type="InterPro" id="IPR012461">
    <property type="entry name" value="SACK1"/>
</dbReference>
<evidence type="ECO:0000313" key="8">
    <source>
        <dbReference type="Xenbase" id="XB-GENE-17340186"/>
    </source>
</evidence>
<feature type="region of interest" description="Disordered" evidence="4">
    <location>
        <begin position="740"/>
        <end position="767"/>
    </location>
</feature>
<feature type="compositionally biased region" description="Polar residues" evidence="4">
    <location>
        <begin position="740"/>
        <end position="753"/>
    </location>
</feature>
<dbReference type="PANTHER" id="PTHR16181">
    <property type="entry name" value="PROTEIN FAM83A-RELATED"/>
    <property type="match status" value="1"/>
</dbReference>
<keyword evidence="6" id="KW-1185">Reference proteome</keyword>
<feature type="compositionally biased region" description="Basic and acidic residues" evidence="4">
    <location>
        <begin position="516"/>
        <end position="528"/>
    </location>
</feature>
<dbReference type="RefSeq" id="XP_018118956.1">
    <property type="nucleotide sequence ID" value="XM_018263467.2"/>
</dbReference>
<dbReference type="GO" id="GO:0007165">
    <property type="term" value="P:signal transduction"/>
    <property type="evidence" value="ECO:0000318"/>
    <property type="project" value="GO_Central"/>
</dbReference>
<evidence type="ECO:0000259" key="5">
    <source>
        <dbReference type="Pfam" id="PF07894"/>
    </source>
</evidence>
<comment type="similarity">
    <text evidence="2">Belongs to the FAM83 family.</text>
</comment>
<dbReference type="GO" id="GO:0019901">
    <property type="term" value="F:protein kinase binding"/>
    <property type="evidence" value="ECO:0000318"/>
    <property type="project" value="GO_Central"/>
</dbReference>
<dbReference type="FunFam" id="3.30.870.10:FF:000004">
    <property type="entry name" value="protein FAM83H isoform X2"/>
    <property type="match status" value="1"/>
</dbReference>
<dbReference type="Gene3D" id="3.30.870.10">
    <property type="entry name" value="Endonuclease Chain A"/>
    <property type="match status" value="1"/>
</dbReference>
<dbReference type="GeneID" id="108716911"/>
<dbReference type="Pfam" id="PF07894">
    <property type="entry name" value="SACK1"/>
    <property type="match status" value="1"/>
</dbReference>
<dbReference type="SUPFAM" id="SSF56024">
    <property type="entry name" value="Phospholipase D/nuclease"/>
    <property type="match status" value="1"/>
</dbReference>
<dbReference type="Proteomes" id="UP000186698">
    <property type="component" value="Chromosome 5L"/>
</dbReference>
<dbReference type="Bgee" id="108716911">
    <property type="expression patterns" value="Expressed in zone of skin and 4 other cell types or tissues"/>
</dbReference>
<evidence type="ECO:0000256" key="4">
    <source>
        <dbReference type="SAM" id="MobiDB-lite"/>
    </source>
</evidence>
<evidence type="ECO:0000256" key="1">
    <source>
        <dbReference type="ARBA" id="ARBA00004496"/>
    </source>
</evidence>